<evidence type="ECO:0000256" key="8">
    <source>
        <dbReference type="ARBA" id="ARBA00022833"/>
    </source>
</evidence>
<dbReference type="GO" id="GO:0003677">
    <property type="term" value="F:DNA binding"/>
    <property type="evidence" value="ECO:0007669"/>
    <property type="project" value="InterPro"/>
</dbReference>
<dbReference type="GO" id="GO:0032549">
    <property type="term" value="F:ribonucleoside binding"/>
    <property type="evidence" value="ECO:0007669"/>
    <property type="project" value="InterPro"/>
</dbReference>
<dbReference type="PROSITE" id="PS01166">
    <property type="entry name" value="RNA_POL_BETA"/>
    <property type="match status" value="1"/>
</dbReference>
<evidence type="ECO:0000256" key="1">
    <source>
        <dbReference type="ARBA" id="ARBA00004123"/>
    </source>
</evidence>
<dbReference type="CDD" id="cd00653">
    <property type="entry name" value="RNA_pol_B_RPB2"/>
    <property type="match status" value="1"/>
</dbReference>
<dbReference type="InterPro" id="IPR007120">
    <property type="entry name" value="DNA-dir_RNAP_su2_dom"/>
</dbReference>
<protein>
    <recommendedName>
        <fullName evidence="14">DNA-directed RNA polymerase subunit beta</fullName>
        <ecNumber evidence="14">2.7.7.6</ecNumber>
    </recommendedName>
</protein>
<comment type="similarity">
    <text evidence="2 13">Belongs to the RNA polymerase beta chain family.</text>
</comment>
<feature type="domain" description="DNA-directed RNA polymerase I subunit RPA2" evidence="21">
    <location>
        <begin position="576"/>
        <end position="633"/>
    </location>
</feature>
<evidence type="ECO:0000256" key="3">
    <source>
        <dbReference type="ARBA" id="ARBA00022478"/>
    </source>
</evidence>
<evidence type="ECO:0000259" key="17">
    <source>
        <dbReference type="Pfam" id="PF04560"/>
    </source>
</evidence>
<evidence type="ECO:0000313" key="23">
    <source>
        <dbReference type="Proteomes" id="UP000029120"/>
    </source>
</evidence>
<feature type="region of interest" description="Disordered" evidence="15">
    <location>
        <begin position="800"/>
        <end position="821"/>
    </location>
</feature>
<dbReference type="InterPro" id="IPR007642">
    <property type="entry name" value="RNA_pol_Rpb2_2"/>
</dbReference>
<dbReference type="Proteomes" id="UP000029120">
    <property type="component" value="Chromosome 1"/>
</dbReference>
<keyword evidence="23" id="KW-1185">Reference proteome</keyword>
<dbReference type="InterPro" id="IPR009674">
    <property type="entry name" value="Rpa2_dom_4"/>
</dbReference>
<comment type="function">
    <text evidence="14">DNA-dependent RNA polymerase catalyzes the transcription of DNA into RNA using the four ribonucleoside triphosphates as substrates.</text>
</comment>
<dbReference type="GO" id="GO:0009561">
    <property type="term" value="P:megagametogenesis"/>
    <property type="evidence" value="ECO:0007669"/>
    <property type="project" value="EnsemblPlants"/>
</dbReference>
<dbReference type="Gene3D" id="2.40.50.150">
    <property type="match status" value="1"/>
</dbReference>
<dbReference type="InterPro" id="IPR007644">
    <property type="entry name" value="RNA_pol_bsu_protrusion"/>
</dbReference>
<evidence type="ECO:0000256" key="11">
    <source>
        <dbReference type="ARBA" id="ARBA00048552"/>
    </source>
</evidence>
<dbReference type="InterPro" id="IPR007645">
    <property type="entry name" value="RNA_pol_Rpb2_3"/>
</dbReference>
<evidence type="ECO:0000313" key="22">
    <source>
        <dbReference type="EMBL" id="KFK44819.1"/>
    </source>
</evidence>
<feature type="compositionally biased region" description="Basic and acidic residues" evidence="15">
    <location>
        <begin position="800"/>
        <end position="810"/>
    </location>
</feature>
<dbReference type="FunFam" id="3.90.1800.10:FF:000004">
    <property type="entry name" value="DNA-directed RNA polymerase subunit beta"/>
    <property type="match status" value="1"/>
</dbReference>
<feature type="domain" description="RNA polymerase Rpb2" evidence="17">
    <location>
        <begin position="1061"/>
        <end position="1169"/>
    </location>
</feature>
<dbReference type="GO" id="GO:0006351">
    <property type="term" value="P:DNA-templated transcription"/>
    <property type="evidence" value="ECO:0007669"/>
    <property type="project" value="InterPro"/>
</dbReference>
<dbReference type="Pfam" id="PF04565">
    <property type="entry name" value="RNA_pol_Rpb2_3"/>
    <property type="match status" value="1"/>
</dbReference>
<accession>A0A087HRR7</accession>
<feature type="domain" description="RNA polymerase Rpb2" evidence="18">
    <location>
        <begin position="199"/>
        <end position="371"/>
    </location>
</feature>
<dbReference type="FunFam" id="2.40.270.10:FF:000006">
    <property type="entry name" value="DNA-directed RNA polymerase subunit beta"/>
    <property type="match status" value="1"/>
</dbReference>
<evidence type="ECO:0000256" key="13">
    <source>
        <dbReference type="RuleBase" id="RU000434"/>
    </source>
</evidence>
<comment type="catalytic activity">
    <reaction evidence="11 14">
        <text>RNA(n) + a ribonucleoside 5'-triphosphate = RNA(n+1) + diphosphate</text>
        <dbReference type="Rhea" id="RHEA:21248"/>
        <dbReference type="Rhea" id="RHEA-COMP:14527"/>
        <dbReference type="Rhea" id="RHEA-COMP:17342"/>
        <dbReference type="ChEBI" id="CHEBI:33019"/>
        <dbReference type="ChEBI" id="CHEBI:61557"/>
        <dbReference type="ChEBI" id="CHEBI:140395"/>
        <dbReference type="EC" id="2.7.7.6"/>
    </reaction>
</comment>
<dbReference type="Pfam" id="PF04563">
    <property type="entry name" value="RNA_pol_Rpb2_1"/>
    <property type="match status" value="1"/>
</dbReference>
<dbReference type="GO" id="GO:0008270">
    <property type="term" value="F:zinc ion binding"/>
    <property type="evidence" value="ECO:0007669"/>
    <property type="project" value="UniProtKB-KW"/>
</dbReference>
<evidence type="ECO:0000256" key="9">
    <source>
        <dbReference type="ARBA" id="ARBA00023163"/>
    </source>
</evidence>
<gene>
    <name evidence="22" type="ordered locus">AALP_Aa1g306900</name>
</gene>
<dbReference type="GO" id="GO:0003899">
    <property type="term" value="F:DNA-directed RNA polymerase activity"/>
    <property type="evidence" value="ECO:0007669"/>
    <property type="project" value="UniProtKB-EC"/>
</dbReference>
<proteinExistence type="inferred from homology"/>
<dbReference type="Gene3D" id="3.90.1800.10">
    <property type="entry name" value="RNA polymerase alpha subunit dimerisation domain"/>
    <property type="match status" value="1"/>
</dbReference>
<dbReference type="SUPFAM" id="SSF64484">
    <property type="entry name" value="beta and beta-prime subunits of DNA dependent RNA-polymerase"/>
    <property type="match status" value="1"/>
</dbReference>
<dbReference type="OrthoDB" id="10248617at2759"/>
<feature type="domain" description="DNA-directed RNA polymerase subunit 2 hybrid-binding" evidence="16">
    <location>
        <begin position="688"/>
        <end position="1059"/>
    </location>
</feature>
<dbReference type="FunFam" id="3.90.1100.10:FF:000008">
    <property type="entry name" value="DNA-directed RNA polymerase subunit beta"/>
    <property type="match status" value="1"/>
</dbReference>
<keyword evidence="9 14" id="KW-0804">Transcription</keyword>
<dbReference type="FunFam" id="3.90.1110.10:FF:000007">
    <property type="entry name" value="DNA-directed RNA polymerase subunit beta"/>
    <property type="match status" value="1"/>
</dbReference>
<dbReference type="InterPro" id="IPR037034">
    <property type="entry name" value="RNA_pol_Rpb2_2_sf"/>
</dbReference>
<dbReference type="InterPro" id="IPR007121">
    <property type="entry name" value="RNA_pol_bsu_CS"/>
</dbReference>
<dbReference type="Pfam" id="PF04560">
    <property type="entry name" value="RNA_pol_Rpb2_7"/>
    <property type="match status" value="1"/>
</dbReference>
<evidence type="ECO:0000256" key="12">
    <source>
        <dbReference type="ARBA" id="ARBA00058576"/>
    </source>
</evidence>
<dbReference type="InterPro" id="IPR037033">
    <property type="entry name" value="DNA-dir_RNAP_su2_hyb_sf"/>
</dbReference>
<dbReference type="GO" id="GO:0000428">
    <property type="term" value="C:DNA-directed RNA polymerase complex"/>
    <property type="evidence" value="ECO:0007669"/>
    <property type="project" value="UniProtKB-KW"/>
</dbReference>
<dbReference type="Pfam" id="PF04561">
    <property type="entry name" value="RNA_pol_Rpb2_2"/>
    <property type="match status" value="1"/>
</dbReference>
<evidence type="ECO:0000259" key="18">
    <source>
        <dbReference type="Pfam" id="PF04561"/>
    </source>
</evidence>
<dbReference type="Gene3D" id="3.90.1110.10">
    <property type="entry name" value="RNA polymerase Rpb2, domain 2"/>
    <property type="match status" value="1"/>
</dbReference>
<dbReference type="Gene3D" id="3.90.1070.20">
    <property type="match status" value="1"/>
</dbReference>
<dbReference type="OMA" id="FFGVVHY"/>
<dbReference type="EC" id="2.7.7.6" evidence="14"/>
<evidence type="ECO:0000256" key="10">
    <source>
        <dbReference type="ARBA" id="ARBA00023242"/>
    </source>
</evidence>
<dbReference type="Pfam" id="PF00562">
    <property type="entry name" value="RNA_pol_Rpb2_6"/>
    <property type="match status" value="1"/>
</dbReference>
<dbReference type="Gramene" id="KFK44819">
    <property type="protein sequence ID" value="KFK44819"/>
    <property type="gene ID" value="AALP_AA1G306900"/>
</dbReference>
<dbReference type="Pfam" id="PF06883">
    <property type="entry name" value="RNA_pol_Rpa2_4"/>
    <property type="match status" value="1"/>
</dbReference>
<name>A0A087HRR7_ARAAL</name>
<comment type="subcellular location">
    <subcellularLocation>
        <location evidence="1">Nucleus</location>
    </subcellularLocation>
</comment>
<dbReference type="Gene3D" id="3.90.1100.10">
    <property type="match status" value="1"/>
</dbReference>
<dbReference type="InterPro" id="IPR007641">
    <property type="entry name" value="RNA_pol_Rpb2_7"/>
</dbReference>
<evidence type="ECO:0000259" key="21">
    <source>
        <dbReference type="Pfam" id="PF06883"/>
    </source>
</evidence>
<keyword evidence="7" id="KW-0863">Zinc-finger</keyword>
<reference evidence="23" key="1">
    <citation type="journal article" date="2015" name="Nat. Plants">
        <title>Genome expansion of Arabis alpina linked with retrotransposition and reduced symmetric DNA methylation.</title>
        <authorList>
            <person name="Willing E.M."/>
            <person name="Rawat V."/>
            <person name="Mandakova T."/>
            <person name="Maumus F."/>
            <person name="James G.V."/>
            <person name="Nordstroem K.J."/>
            <person name="Becker C."/>
            <person name="Warthmann N."/>
            <person name="Chica C."/>
            <person name="Szarzynska B."/>
            <person name="Zytnicki M."/>
            <person name="Albani M.C."/>
            <person name="Kiefer C."/>
            <person name="Bergonzi S."/>
            <person name="Castaings L."/>
            <person name="Mateos J.L."/>
            <person name="Berns M.C."/>
            <person name="Bujdoso N."/>
            <person name="Piofczyk T."/>
            <person name="de Lorenzo L."/>
            <person name="Barrero-Sicilia C."/>
            <person name="Mateos I."/>
            <person name="Piednoel M."/>
            <person name="Hagmann J."/>
            <person name="Chen-Min-Tao R."/>
            <person name="Iglesias-Fernandez R."/>
            <person name="Schuster S.C."/>
            <person name="Alonso-Blanco C."/>
            <person name="Roudier F."/>
            <person name="Carbonero P."/>
            <person name="Paz-Ares J."/>
            <person name="Davis S.J."/>
            <person name="Pecinka A."/>
            <person name="Quesneville H."/>
            <person name="Colot V."/>
            <person name="Lysak M.A."/>
            <person name="Weigel D."/>
            <person name="Coupland G."/>
            <person name="Schneeberger K."/>
        </authorList>
    </citation>
    <scope>NUCLEOTIDE SEQUENCE [LARGE SCALE GENOMIC DNA]</scope>
    <source>
        <strain evidence="23">cv. Pajares</strain>
    </source>
</reference>
<evidence type="ECO:0000256" key="6">
    <source>
        <dbReference type="ARBA" id="ARBA00022723"/>
    </source>
</evidence>
<keyword evidence="5 14" id="KW-0548">Nucleotidyltransferase</keyword>
<dbReference type="InterPro" id="IPR015712">
    <property type="entry name" value="DNA-dir_RNA_pol_su2"/>
</dbReference>
<dbReference type="EMBL" id="CM002869">
    <property type="protein sequence ID" value="KFK44819.1"/>
    <property type="molecule type" value="Genomic_DNA"/>
</dbReference>
<keyword evidence="4 14" id="KW-0808">Transferase</keyword>
<dbReference type="FunFam" id="3.90.1100.10:FF:000028">
    <property type="entry name" value="DNA-directed RNA polymerase subunit beta"/>
    <property type="match status" value="1"/>
</dbReference>
<evidence type="ECO:0000256" key="7">
    <source>
        <dbReference type="ARBA" id="ARBA00022771"/>
    </source>
</evidence>
<dbReference type="GO" id="GO:0005634">
    <property type="term" value="C:nucleus"/>
    <property type="evidence" value="ECO:0007669"/>
    <property type="project" value="UniProtKB-SubCell"/>
</dbReference>
<feature type="domain" description="RNA polymerase beta subunit protrusion" evidence="19">
    <location>
        <begin position="20"/>
        <end position="419"/>
    </location>
</feature>
<dbReference type="PANTHER" id="PTHR20856">
    <property type="entry name" value="DNA-DIRECTED RNA POLYMERASE I SUBUNIT 2"/>
    <property type="match status" value="1"/>
</dbReference>
<dbReference type="Gene3D" id="2.40.270.10">
    <property type="entry name" value="DNA-directed RNA polymerase, subunit 2, domain 6"/>
    <property type="match status" value="1"/>
</dbReference>
<evidence type="ECO:0000256" key="2">
    <source>
        <dbReference type="ARBA" id="ARBA00006835"/>
    </source>
</evidence>
<evidence type="ECO:0000256" key="4">
    <source>
        <dbReference type="ARBA" id="ARBA00022679"/>
    </source>
</evidence>
<evidence type="ECO:0000259" key="16">
    <source>
        <dbReference type="Pfam" id="PF00562"/>
    </source>
</evidence>
<keyword evidence="8" id="KW-0862">Zinc</keyword>
<evidence type="ECO:0000256" key="5">
    <source>
        <dbReference type="ARBA" id="ARBA00022695"/>
    </source>
</evidence>
<comment type="function">
    <text evidence="12">Essential for the completion of the three rounds of mitosis in female megaspores required for the development of mature gametophytes.</text>
</comment>
<evidence type="ECO:0000259" key="19">
    <source>
        <dbReference type="Pfam" id="PF04563"/>
    </source>
</evidence>
<evidence type="ECO:0000256" key="15">
    <source>
        <dbReference type="SAM" id="MobiDB-lite"/>
    </source>
</evidence>
<keyword evidence="6" id="KW-0479">Metal-binding</keyword>
<keyword evidence="3 14" id="KW-0240">DNA-directed RNA polymerase</keyword>
<dbReference type="AlphaFoldDB" id="A0A087HRR7"/>
<dbReference type="InterPro" id="IPR014724">
    <property type="entry name" value="RNA_pol_RPB2_OB-fold"/>
</dbReference>
<feature type="domain" description="RNA polymerase Rpb2" evidence="20">
    <location>
        <begin position="459"/>
        <end position="522"/>
    </location>
</feature>
<keyword evidence="10" id="KW-0539">Nucleus</keyword>
<organism evidence="22 23">
    <name type="scientific">Arabis alpina</name>
    <name type="common">Alpine rock-cress</name>
    <dbReference type="NCBI Taxonomy" id="50452"/>
    <lineage>
        <taxon>Eukaryota</taxon>
        <taxon>Viridiplantae</taxon>
        <taxon>Streptophyta</taxon>
        <taxon>Embryophyta</taxon>
        <taxon>Tracheophyta</taxon>
        <taxon>Spermatophyta</taxon>
        <taxon>Magnoliopsida</taxon>
        <taxon>eudicotyledons</taxon>
        <taxon>Gunneridae</taxon>
        <taxon>Pentapetalae</taxon>
        <taxon>rosids</taxon>
        <taxon>malvids</taxon>
        <taxon>Brassicales</taxon>
        <taxon>Brassicaceae</taxon>
        <taxon>Arabideae</taxon>
        <taxon>Arabis</taxon>
    </lineage>
</organism>
<dbReference type="eggNOG" id="KOG0216">
    <property type="taxonomic scope" value="Eukaryota"/>
</dbReference>
<sequence length="1177" mass="132011">MVVRGKDTVPKIEDFKELHNLVTHHVESFDYMIEKGLDVMLSRIKPVTVYDSFTGSKLSIWLDNPTVFDPEKGSLSSTSRKDKLFPFECRQAKISYTGAFTADVCFMYDNGGAPVRDKFEFGQLPIMLMSNRCHLRDADCRKLLRCKESTSEMGGYFILNGIERVFRCVIAPKRNHPTGMIRNSFCGRREGYSDKAVAIRCVRDDQTSVTVKLYYLRNGSARVGFWIGAREYLLPVGVVLKALSDANDEEIYECLNCCYNERYGRGDGAIGTQLIRERAKIILDEVRDLGLFTRKQCRKHLGEHFQPALYGLEKESYSTVAEAVLRDYIFVHLDNDNDKFNLLIFIIQKLFSLVDQTSLPDNPDSLQNQEILVPGHLITIYLKEKLEEWLRKGKSLIEDELRNKSKKFSFESLADVKKIMNKNPSRSIGTSIETLLKTGRLATQSGLDLQQRAGYTVQAERLNFLRFLSFFRAVHRGASFAGLRTTTVRKLLPESWGFLCPVHTPDGEPCGLLNHMTRTSRITSQFDSKGNIRDFLKIRKSVVDVLIGVGMVSSLPKFVRAAPPEVIHVLLDGQVVGSLASNLVTEVVAYLRRLKVEAPSVIPEDLEVGYVPTSMGGSYPGLYLASCPARFVRPVKNISIPSDNIELIGPFEQVFMEISCPDGGNGGRNNESPATHEEIHPTGMISVVANLTPWSDHNQSPRNMYQCQMAKQTMAYSTQALQFRADQKIYHLQTPQTPVVRTKTYTTYNIDENPTGTNAIVAVLAHTGFDMEDAMILNKSSVERGMCHGQIYQTEAIDLSDQKSRSDNGHRRFGRSNVDRSAASHIDADGLPYVGQKIHPNEPYCSIYDEITNSTKTMKRKGTDPVIVDFVSVDMKSKKHPQRANIRFRHARNPIIGDKFSSRHGQKGVCSQLWPDENMPFNGVTGMRPDLIINPHAFPSRMTIAMLLESMAAKGGSLHGKFVDATPFRDAVKEPNGEKESKPTSLVDDLGSMLKEKGFAYYGTETLYSGFIGKELKCEIFMGPVYYQRLRHMVSDKFQVRSTGQVDQLTHQPIKGRKRGGGIRFGEMERDSMLAHGASYLLHDRLHTSSDHHIADVCSLCGSLLTSSIVNVQQKKLIQDIGKLPPGRIPKTVTCNSCKTSKGMETVAMPYVFRYLAAELASMNIKMTLGLSDREGA</sequence>
<evidence type="ECO:0000259" key="20">
    <source>
        <dbReference type="Pfam" id="PF04565"/>
    </source>
</evidence>
<dbReference type="FunFam" id="2.40.270.10:FF:000011">
    <property type="entry name" value="DNA-directed RNA polymerase subunit beta"/>
    <property type="match status" value="1"/>
</dbReference>
<evidence type="ECO:0000256" key="14">
    <source>
        <dbReference type="RuleBase" id="RU363031"/>
    </source>
</evidence>